<dbReference type="Gene3D" id="1.10.540.10">
    <property type="entry name" value="Acyl-CoA dehydrogenase/oxidase, N-terminal domain"/>
    <property type="match status" value="1"/>
</dbReference>
<evidence type="ECO:0000256" key="10">
    <source>
        <dbReference type="ARBA" id="ARBA00047882"/>
    </source>
</evidence>
<keyword evidence="12" id="KW-0812">Transmembrane</keyword>
<evidence type="ECO:0000256" key="3">
    <source>
        <dbReference type="ARBA" id="ARBA00009347"/>
    </source>
</evidence>
<evidence type="ECO:0000256" key="4">
    <source>
        <dbReference type="ARBA" id="ARBA00012033"/>
    </source>
</evidence>
<dbReference type="InterPro" id="IPR046373">
    <property type="entry name" value="Acyl-CoA_Oxase/DH_mid-dom_sf"/>
</dbReference>
<keyword evidence="12" id="KW-0472">Membrane</keyword>
<evidence type="ECO:0000259" key="16">
    <source>
        <dbReference type="Pfam" id="PF09317"/>
    </source>
</evidence>
<comment type="caution">
    <text evidence="17">The sequence shown here is derived from an EMBL/GenBank/DDBJ whole genome shotgun (WGS) entry which is preliminary data.</text>
</comment>
<dbReference type="InterPro" id="IPR009075">
    <property type="entry name" value="AcylCo_DH/oxidase_C"/>
</dbReference>
<dbReference type="PROSITE" id="PS00072">
    <property type="entry name" value="ACYL_COA_DH_1"/>
    <property type="match status" value="1"/>
</dbReference>
<keyword evidence="8" id="KW-0274">FAD</keyword>
<dbReference type="EC" id="1.3.8.8" evidence="5"/>
<dbReference type="NCBIfam" id="NF009586">
    <property type="entry name" value="PRK13026.1"/>
    <property type="match status" value="1"/>
</dbReference>
<keyword evidence="7" id="KW-0285">Flavoprotein</keyword>
<comment type="similarity">
    <text evidence="3">Belongs to the acyl-CoA dehydrogenase family.</text>
</comment>
<proteinExistence type="inferred from homology"/>
<evidence type="ECO:0000256" key="1">
    <source>
        <dbReference type="ARBA" id="ARBA00001974"/>
    </source>
</evidence>
<feature type="transmembrane region" description="Helical" evidence="12">
    <location>
        <begin position="37"/>
        <end position="57"/>
    </location>
</feature>
<dbReference type="NCBIfam" id="NF007000">
    <property type="entry name" value="PRK09463.1"/>
    <property type="match status" value="1"/>
</dbReference>
<feature type="domain" description="Acyl-CoA dehydrogenase C-terminal bacterial-type" evidence="16">
    <location>
        <begin position="523"/>
        <end position="806"/>
    </location>
</feature>
<evidence type="ECO:0000256" key="8">
    <source>
        <dbReference type="ARBA" id="ARBA00022827"/>
    </source>
</evidence>
<evidence type="ECO:0000256" key="5">
    <source>
        <dbReference type="ARBA" id="ARBA00012040"/>
    </source>
</evidence>
<gene>
    <name evidence="17" type="ORF">NWE73_08415</name>
</gene>
<keyword evidence="9" id="KW-0560">Oxidoreductase</keyword>
<feature type="domain" description="Acyl-CoA dehydrogenase/oxidase C-terminal" evidence="13">
    <location>
        <begin position="369"/>
        <end position="516"/>
    </location>
</feature>
<dbReference type="InterPro" id="IPR036250">
    <property type="entry name" value="AcylCo_DH-like_C"/>
</dbReference>
<comment type="pathway">
    <text evidence="2">Lipid metabolism; fatty acid beta-oxidation.</text>
</comment>
<dbReference type="Pfam" id="PF02770">
    <property type="entry name" value="Acyl-CoA_dh_M"/>
    <property type="match status" value="1"/>
</dbReference>
<evidence type="ECO:0000256" key="2">
    <source>
        <dbReference type="ARBA" id="ARBA00005005"/>
    </source>
</evidence>
<evidence type="ECO:0000259" key="13">
    <source>
        <dbReference type="Pfam" id="PF00441"/>
    </source>
</evidence>
<dbReference type="SUPFAM" id="SSF56645">
    <property type="entry name" value="Acyl-CoA dehydrogenase NM domain-like"/>
    <property type="match status" value="1"/>
</dbReference>
<dbReference type="Gene3D" id="1.20.140.10">
    <property type="entry name" value="Butyryl-CoA Dehydrogenase, subunit A, domain 3"/>
    <property type="match status" value="1"/>
</dbReference>
<keyword evidence="12" id="KW-1133">Transmembrane helix</keyword>
<dbReference type="Pfam" id="PF00441">
    <property type="entry name" value="Acyl-CoA_dh_1"/>
    <property type="match status" value="1"/>
</dbReference>
<comment type="cofactor">
    <cofactor evidence="1">
        <name>FAD</name>
        <dbReference type="ChEBI" id="CHEBI:57692"/>
    </cofactor>
</comment>
<dbReference type="SUPFAM" id="SSF47203">
    <property type="entry name" value="Acyl-CoA dehydrogenase C-terminal domain-like"/>
    <property type="match status" value="1"/>
</dbReference>
<evidence type="ECO:0000256" key="9">
    <source>
        <dbReference type="ARBA" id="ARBA00023002"/>
    </source>
</evidence>
<dbReference type="PANTHER" id="PTHR48083">
    <property type="entry name" value="MEDIUM-CHAIN SPECIFIC ACYL-COA DEHYDROGENASE, MITOCHONDRIAL-RELATED"/>
    <property type="match status" value="1"/>
</dbReference>
<organism evidence="17 18">
    <name type="scientific">Bdellovibrio svalbardensis</name>
    <dbReference type="NCBI Taxonomy" id="2972972"/>
    <lineage>
        <taxon>Bacteria</taxon>
        <taxon>Pseudomonadati</taxon>
        <taxon>Bdellovibrionota</taxon>
        <taxon>Bdellovibrionia</taxon>
        <taxon>Bdellovibrionales</taxon>
        <taxon>Pseudobdellovibrionaceae</taxon>
        <taxon>Bdellovibrio</taxon>
    </lineage>
</organism>
<evidence type="ECO:0000256" key="12">
    <source>
        <dbReference type="SAM" id="Phobius"/>
    </source>
</evidence>
<feature type="domain" description="Acyl-CoA dehydrogenase/oxidase N-terminal" evidence="15">
    <location>
        <begin position="152"/>
        <end position="243"/>
    </location>
</feature>
<dbReference type="InterPro" id="IPR006091">
    <property type="entry name" value="Acyl-CoA_Oxase/DH_mid-dom"/>
</dbReference>
<comment type="catalytic activity">
    <reaction evidence="11">
        <text>a long-chain 2,3-saturated fatty acyl-CoA + oxidized [electron-transfer flavoprotein] + H(+) = a long-chain (2E)-enoyl-CoA + reduced [electron-transfer flavoprotein]</text>
        <dbReference type="Rhea" id="RHEA:17721"/>
        <dbReference type="Rhea" id="RHEA-COMP:10685"/>
        <dbReference type="Rhea" id="RHEA-COMP:10686"/>
        <dbReference type="ChEBI" id="CHEBI:15378"/>
        <dbReference type="ChEBI" id="CHEBI:57692"/>
        <dbReference type="ChEBI" id="CHEBI:58307"/>
        <dbReference type="ChEBI" id="CHEBI:83721"/>
        <dbReference type="ChEBI" id="CHEBI:83727"/>
        <dbReference type="EC" id="1.3.8.8"/>
    </reaction>
</comment>
<feature type="domain" description="Acyl-CoA oxidase/dehydrogenase middle" evidence="14">
    <location>
        <begin position="248"/>
        <end position="341"/>
    </location>
</feature>
<dbReference type="EMBL" id="JANRMI010000002">
    <property type="protein sequence ID" value="MDG0816383.1"/>
    <property type="molecule type" value="Genomic_DNA"/>
</dbReference>
<name>A0ABT6DHP8_9BACT</name>
<dbReference type="InterPro" id="IPR050741">
    <property type="entry name" value="Acyl-CoA_dehydrogenase"/>
</dbReference>
<sequence length="818" mass="89666">MDSISSLYGYFLESCTWAWVLASVVLLLFVGFFGSPLIVWTIALAVIMAGFGAPVWLWAVFAVLAVIFNIAPIRAALVTSGVFGIFKKFEFLPKISDTEKAALDAGVVWVEKDLFSGKPNFANLMKESYPDLTAEEKAFMNGPVNTLCAMIDHWEIYKTKEIPPAIWDYIKKEKFLGMIVPKEYGGLGFSALCHSEVIMKISSRSLAVAIQVMVPNSLGPAELLAHYGTDAQKKHWLPRLADGLEIPCFGLTEPNAGSDAGAITSTGVLFKGPDGKIQIKLNWNKRWITLAAISSVIGLAFRLRDPENLLGKGEDLGITCGLIPSNTPGVVLGRRHDPLNTPFYNCPTQGKDVIVNAEDAIVGGLAGAGKGWMMLMECLAAGRGISLPAQATGGTKLAMRVTSAHSVVRRQFGVSIGKFEGVEEPLARIGASTYALEAMRKYCLGALDKGIKPGVITAMQKYYTTEMGRKVIIDAMDIMGGAGISLGPRNVLAEIYIATPIGITVEGANIMTRTLIIFGQGALRAHPFAYSEVKAYEANDLKAFDRAFFGHIGHIVRNTCRAILLSCSRGYLAATPDCHPQMKVYFRRMSWTSATFALLSDVAMGVLGGSLKMKEKITGRFADILAHMYIATAILRRFEAEGRKEEDLPFVHYNLKLCMAEIQKGFDGIFDNLKIPGLRWFFKGWIGAWSRINSIGSQASDGWTHAIASAMMKDGELRNRLTDGIYLPTDRTQAVGRLDYAFSVVLKAEAAEKKIKKAIRDGALPKKKTNLLFDDARSKNIITEEEFKLLQEADAVRYDAILVDDFNEEQYHANKVIK</sequence>
<feature type="transmembrane region" description="Helical" evidence="12">
    <location>
        <begin position="63"/>
        <end position="86"/>
    </location>
</feature>
<evidence type="ECO:0000256" key="6">
    <source>
        <dbReference type="ARBA" id="ARBA00020144"/>
    </source>
</evidence>
<accession>A0ABT6DHP8</accession>
<dbReference type="PANTHER" id="PTHR48083:SF33">
    <property type="entry name" value="ACYL-COENZYME A DEHYDROGENASE"/>
    <property type="match status" value="1"/>
</dbReference>
<dbReference type="Pfam" id="PF09317">
    <property type="entry name" value="ACDH_C"/>
    <property type="match status" value="1"/>
</dbReference>
<dbReference type="RefSeq" id="WP_277577861.1">
    <property type="nucleotide sequence ID" value="NZ_JANRMI010000002.1"/>
</dbReference>
<dbReference type="Pfam" id="PF02771">
    <property type="entry name" value="Acyl-CoA_dh_N"/>
    <property type="match status" value="1"/>
</dbReference>
<reference evidence="17" key="1">
    <citation type="submission" date="2022-08" db="EMBL/GenBank/DDBJ databases">
        <title>Novel Bdellovibrio Species Isolated from Svalbard: Designation Bdellovibrio svalbardensis.</title>
        <authorList>
            <person name="Mitchell R.J."/>
            <person name="Choi S.Y."/>
        </authorList>
    </citation>
    <scope>NUCLEOTIDE SEQUENCE</scope>
    <source>
        <strain evidence="17">PAP01</strain>
    </source>
</reference>
<dbReference type="InterPro" id="IPR009100">
    <property type="entry name" value="AcylCoA_DH/oxidase_NM_dom_sf"/>
</dbReference>
<keyword evidence="18" id="KW-1185">Reference proteome</keyword>
<evidence type="ECO:0000259" key="15">
    <source>
        <dbReference type="Pfam" id="PF02771"/>
    </source>
</evidence>
<feature type="transmembrane region" description="Helical" evidence="12">
    <location>
        <begin position="6"/>
        <end position="30"/>
    </location>
</feature>
<evidence type="ECO:0000313" key="18">
    <source>
        <dbReference type="Proteomes" id="UP001152321"/>
    </source>
</evidence>
<evidence type="ECO:0000259" key="14">
    <source>
        <dbReference type="Pfam" id="PF02770"/>
    </source>
</evidence>
<dbReference type="InterPro" id="IPR013786">
    <property type="entry name" value="AcylCoA_DH/ox_N"/>
</dbReference>
<evidence type="ECO:0000256" key="11">
    <source>
        <dbReference type="ARBA" id="ARBA00049247"/>
    </source>
</evidence>
<protein>
    <recommendedName>
        <fullName evidence="6">Acyl-coenzyme A dehydrogenase</fullName>
        <ecNumber evidence="4">1.3.8.7</ecNumber>
        <ecNumber evidence="5">1.3.8.8</ecNumber>
    </recommendedName>
</protein>
<dbReference type="InterPro" id="IPR037069">
    <property type="entry name" value="AcylCoA_DH/ox_N_sf"/>
</dbReference>
<evidence type="ECO:0000256" key="7">
    <source>
        <dbReference type="ARBA" id="ARBA00022630"/>
    </source>
</evidence>
<comment type="catalytic activity">
    <reaction evidence="10">
        <text>a medium-chain 2,3-saturated fatty acyl-CoA + oxidized [electron-transfer flavoprotein] + H(+) = a medium-chain (2E)-enoyl-CoA + reduced [electron-transfer flavoprotein]</text>
        <dbReference type="Rhea" id="RHEA:14477"/>
        <dbReference type="Rhea" id="RHEA-COMP:10685"/>
        <dbReference type="Rhea" id="RHEA-COMP:10686"/>
        <dbReference type="ChEBI" id="CHEBI:15378"/>
        <dbReference type="ChEBI" id="CHEBI:57692"/>
        <dbReference type="ChEBI" id="CHEBI:58307"/>
        <dbReference type="ChEBI" id="CHEBI:83723"/>
        <dbReference type="ChEBI" id="CHEBI:83726"/>
        <dbReference type="EC" id="1.3.8.7"/>
    </reaction>
</comment>
<evidence type="ECO:0000313" key="17">
    <source>
        <dbReference type="EMBL" id="MDG0816383.1"/>
    </source>
</evidence>
<dbReference type="InterPro" id="IPR006089">
    <property type="entry name" value="Acyl-CoA_DH_CS"/>
</dbReference>
<dbReference type="InterPro" id="IPR015396">
    <property type="entry name" value="FadE_C"/>
</dbReference>
<dbReference type="EC" id="1.3.8.7" evidence="4"/>
<dbReference type="Proteomes" id="UP001152321">
    <property type="component" value="Unassembled WGS sequence"/>
</dbReference>
<dbReference type="Gene3D" id="2.40.110.10">
    <property type="entry name" value="Butyryl-CoA Dehydrogenase, subunit A, domain 2"/>
    <property type="match status" value="1"/>
</dbReference>